<dbReference type="eggNOG" id="ENOG502ZUYH">
    <property type="taxonomic scope" value="Bacteria"/>
</dbReference>
<gene>
    <name evidence="1" type="ordered locus">gsl2084</name>
</gene>
<organism evidence="1 2">
    <name type="scientific">Gloeobacter violaceus (strain ATCC 29082 / PCC 7421)</name>
    <dbReference type="NCBI Taxonomy" id="251221"/>
    <lineage>
        <taxon>Bacteria</taxon>
        <taxon>Bacillati</taxon>
        <taxon>Cyanobacteriota</taxon>
        <taxon>Cyanophyceae</taxon>
        <taxon>Gloeobacterales</taxon>
        <taxon>Gloeobacteraceae</taxon>
        <taxon>Gloeobacter</taxon>
    </lineage>
</organism>
<dbReference type="HOGENOM" id="CLU_2756425_0_0_3"/>
<dbReference type="STRING" id="251221.gene:10759577"/>
<accession>Q7NIU8</accession>
<dbReference type="KEGG" id="gvi:gsl2084"/>
<evidence type="ECO:0000313" key="1">
    <source>
        <dbReference type="EMBL" id="BAC90025.1"/>
    </source>
</evidence>
<dbReference type="RefSeq" id="WP_011142082.1">
    <property type="nucleotide sequence ID" value="NC_005125.1"/>
</dbReference>
<dbReference type="Proteomes" id="UP000000557">
    <property type="component" value="Chromosome"/>
</dbReference>
<proteinExistence type="predicted"/>
<dbReference type="EMBL" id="BA000045">
    <property type="protein sequence ID" value="BAC90025.1"/>
    <property type="molecule type" value="Genomic_DNA"/>
</dbReference>
<keyword evidence="2" id="KW-1185">Reference proteome</keyword>
<dbReference type="OrthoDB" id="583727at2"/>
<name>Q7NIU8_GLOVI</name>
<reference evidence="1 2" key="1">
    <citation type="journal article" date="2003" name="DNA Res.">
        <title>Complete genome structure of Gloeobacter violaceus PCC 7421, a cyanobacterium that lacks thylakoids.</title>
        <authorList>
            <person name="Nakamura Y."/>
            <person name="Kaneko T."/>
            <person name="Sato S."/>
            <person name="Mimuro M."/>
            <person name="Miyashita H."/>
            <person name="Tsuchiya T."/>
            <person name="Sasamoto S."/>
            <person name="Watanabe A."/>
            <person name="Kawashima K."/>
            <person name="Kishida Y."/>
            <person name="Kiyokawa C."/>
            <person name="Kohara M."/>
            <person name="Matsumoto M."/>
            <person name="Matsuno A."/>
            <person name="Nakazaki N."/>
            <person name="Shimpo S."/>
            <person name="Takeuchi C."/>
            <person name="Yamada M."/>
            <person name="Tabata S."/>
        </authorList>
    </citation>
    <scope>NUCLEOTIDE SEQUENCE [LARGE SCALE GENOMIC DNA]</scope>
    <source>
        <strain evidence="2">ATCC 29082 / PCC 7421</strain>
    </source>
</reference>
<protein>
    <submittedName>
        <fullName evidence="1">Gsl2084 protein</fullName>
    </submittedName>
</protein>
<evidence type="ECO:0000313" key="2">
    <source>
        <dbReference type="Proteomes" id="UP000000557"/>
    </source>
</evidence>
<reference evidence="1 2" key="2">
    <citation type="journal article" date="2003" name="DNA Res.">
        <title>Complete genome structure of Gloeobacter violaceus PCC 7421, a cyanobacterium that lacks thylakoids (supplement).</title>
        <authorList>
            <person name="Nakamura Y."/>
            <person name="Kaneko T."/>
            <person name="Sato S."/>
            <person name="Mimuro M."/>
            <person name="Miyashita H."/>
            <person name="Tsuchiya T."/>
            <person name="Sasamoto S."/>
            <person name="Watanabe A."/>
            <person name="Kawashima K."/>
            <person name="Kishida Y."/>
            <person name="Kiyokawa C."/>
            <person name="Kohara M."/>
            <person name="Matsumoto M."/>
            <person name="Matsuno A."/>
            <person name="Nakazaki N."/>
            <person name="Shimpo S."/>
            <person name="Takeuchi C."/>
            <person name="Yamada M."/>
            <person name="Tabata S."/>
        </authorList>
    </citation>
    <scope>NUCLEOTIDE SEQUENCE [LARGE SCALE GENOMIC DNA]</scope>
    <source>
        <strain evidence="2">ATCC 29082 / PCC 7421</strain>
    </source>
</reference>
<dbReference type="InParanoid" id="Q7NIU8"/>
<dbReference type="AlphaFoldDB" id="Q7NIU8"/>
<sequence>MQTDLKCAIRERDVERATDILMQLQQRMSGERVADVLLSCIERLAWHEGDEPAANWLLKNSSSAFKHRFPGA</sequence>
<dbReference type="EnsemblBacteria" id="BAC90025">
    <property type="protein sequence ID" value="BAC90025"/>
    <property type="gene ID" value="BAC90025"/>
</dbReference>